<feature type="signal peptide" evidence="2">
    <location>
        <begin position="1"/>
        <end position="21"/>
    </location>
</feature>
<evidence type="ECO:0000313" key="4">
    <source>
        <dbReference type="Proteomes" id="UP001157006"/>
    </source>
</evidence>
<name>A0AAV0ZWQ7_VICFA</name>
<dbReference type="SUPFAM" id="SSF49870">
    <property type="entry name" value="Osmotin, thaumatin-like protein"/>
    <property type="match status" value="1"/>
</dbReference>
<gene>
    <name evidence="3" type="ORF">VFH_III058240</name>
</gene>
<dbReference type="EMBL" id="OX451738">
    <property type="protein sequence ID" value="CAI8602815.1"/>
    <property type="molecule type" value="Genomic_DNA"/>
</dbReference>
<protein>
    <submittedName>
        <fullName evidence="3">Uncharacterized protein</fullName>
    </submittedName>
</protein>
<keyword evidence="2" id="KW-0732">Signal</keyword>
<dbReference type="InterPro" id="IPR037176">
    <property type="entry name" value="Osmotin/thaumatin-like_sf"/>
</dbReference>
<organism evidence="3 4">
    <name type="scientific">Vicia faba</name>
    <name type="common">Broad bean</name>
    <name type="synonym">Faba vulgaris</name>
    <dbReference type="NCBI Taxonomy" id="3906"/>
    <lineage>
        <taxon>Eukaryota</taxon>
        <taxon>Viridiplantae</taxon>
        <taxon>Streptophyta</taxon>
        <taxon>Embryophyta</taxon>
        <taxon>Tracheophyta</taxon>
        <taxon>Spermatophyta</taxon>
        <taxon>Magnoliopsida</taxon>
        <taxon>eudicotyledons</taxon>
        <taxon>Gunneridae</taxon>
        <taxon>Pentapetalae</taxon>
        <taxon>rosids</taxon>
        <taxon>fabids</taxon>
        <taxon>Fabales</taxon>
        <taxon>Fabaceae</taxon>
        <taxon>Papilionoideae</taxon>
        <taxon>50 kb inversion clade</taxon>
        <taxon>NPAAA clade</taxon>
        <taxon>Hologalegina</taxon>
        <taxon>IRL clade</taxon>
        <taxon>Fabeae</taxon>
        <taxon>Vicia</taxon>
    </lineage>
</organism>
<feature type="chain" id="PRO_5043325982" evidence="2">
    <location>
        <begin position="22"/>
        <end position="158"/>
    </location>
</feature>
<evidence type="ECO:0000256" key="2">
    <source>
        <dbReference type="SAM" id="SignalP"/>
    </source>
</evidence>
<dbReference type="Proteomes" id="UP001157006">
    <property type="component" value="Chromosome 3"/>
</dbReference>
<accession>A0AAV0ZWQ7</accession>
<dbReference type="AlphaFoldDB" id="A0AAV0ZWQ7"/>
<sequence>MSLIKISVFSLFSLCLISAQAARFDIVNQCSYTVWPAAIPSGGGRQLNSETNYLQYSRQKLHEAKTVAISLGHLSSNSRNRPEELLQVAVPELQVVHNFVEAVPVEIQTKVLTLDPIPNTHGLSRMFLAETGLVSVEHQMREMGLDVKAPVETDKKAE</sequence>
<keyword evidence="4" id="KW-1185">Reference proteome</keyword>
<reference evidence="3 4" key="1">
    <citation type="submission" date="2023-01" db="EMBL/GenBank/DDBJ databases">
        <authorList>
            <person name="Kreplak J."/>
        </authorList>
    </citation>
    <scope>NUCLEOTIDE SEQUENCE [LARGE SCALE GENOMIC DNA]</scope>
</reference>
<dbReference type="Gene3D" id="2.60.110.10">
    <property type="entry name" value="Thaumatin"/>
    <property type="match status" value="1"/>
</dbReference>
<evidence type="ECO:0000313" key="3">
    <source>
        <dbReference type="EMBL" id="CAI8602815.1"/>
    </source>
</evidence>
<proteinExistence type="inferred from homology"/>
<comment type="similarity">
    <text evidence="1">Belongs to the thaumatin family.</text>
</comment>
<evidence type="ECO:0000256" key="1">
    <source>
        <dbReference type="ARBA" id="ARBA00010607"/>
    </source>
</evidence>